<comment type="caution">
    <text evidence="1">The sequence shown here is derived from an EMBL/GenBank/DDBJ whole genome shotgun (WGS) entry which is preliminary data.</text>
</comment>
<evidence type="ECO:0000313" key="2">
    <source>
        <dbReference type="Proteomes" id="UP000052023"/>
    </source>
</evidence>
<gene>
    <name evidence="1" type="ORF">CQ13_04270</name>
</gene>
<dbReference type="Gene3D" id="3.40.50.10320">
    <property type="entry name" value="LmbE-like"/>
    <property type="match status" value="1"/>
</dbReference>
<dbReference type="InterPro" id="IPR003737">
    <property type="entry name" value="GlcNAc_PI_deacetylase-related"/>
</dbReference>
<dbReference type="EMBL" id="LLYA01000112">
    <property type="protein sequence ID" value="KRR27607.1"/>
    <property type="molecule type" value="Genomic_DNA"/>
</dbReference>
<keyword evidence="2" id="KW-1185">Reference proteome</keyword>
<evidence type="ECO:0000313" key="1">
    <source>
        <dbReference type="EMBL" id="KRR27607.1"/>
    </source>
</evidence>
<dbReference type="AlphaFoldDB" id="A0A0R3N542"/>
<dbReference type="SUPFAM" id="SSF102588">
    <property type="entry name" value="LmbE-like"/>
    <property type="match status" value="1"/>
</dbReference>
<dbReference type="Pfam" id="PF02585">
    <property type="entry name" value="PIG-L"/>
    <property type="match status" value="1"/>
</dbReference>
<evidence type="ECO:0008006" key="3">
    <source>
        <dbReference type="Google" id="ProtNLM"/>
    </source>
</evidence>
<organism evidence="1 2">
    <name type="scientific">Bradyrhizobium retamae</name>
    <dbReference type="NCBI Taxonomy" id="1300035"/>
    <lineage>
        <taxon>Bacteria</taxon>
        <taxon>Pseudomonadati</taxon>
        <taxon>Pseudomonadota</taxon>
        <taxon>Alphaproteobacteria</taxon>
        <taxon>Hyphomicrobiales</taxon>
        <taxon>Nitrobacteraceae</taxon>
        <taxon>Bradyrhizobium</taxon>
    </lineage>
</organism>
<name>A0A0R3N542_9BRAD</name>
<reference evidence="1 2" key="1">
    <citation type="submission" date="2014-03" db="EMBL/GenBank/DDBJ databases">
        <title>Bradyrhizobium valentinum sp. nov., isolated from effective nodules of Lupinus mariae-josephae, a lupine endemic of basic-lime soils in Eastern Spain.</title>
        <authorList>
            <person name="Duran D."/>
            <person name="Rey L."/>
            <person name="Navarro A."/>
            <person name="Busquets A."/>
            <person name="Imperial J."/>
            <person name="Ruiz-Argueso T."/>
        </authorList>
    </citation>
    <scope>NUCLEOTIDE SEQUENCE [LARGE SCALE GENOMIC DNA]</scope>
    <source>
        <strain evidence="1 2">Ro19</strain>
    </source>
</reference>
<accession>A0A0R3N542</accession>
<dbReference type="InterPro" id="IPR024078">
    <property type="entry name" value="LmbE-like_dom_sf"/>
</dbReference>
<proteinExistence type="predicted"/>
<protein>
    <recommendedName>
        <fullName evidence="3">GlcNAc-PI de-N-acetylase</fullName>
    </recommendedName>
</protein>
<sequence length="143" mass="15376">MIKPARRCSTGLGDPERPRIAADKVAIIVAHPDDETIGCGAQLQRLDNVTVIIVTNGAPRDGGDAKAHSHASVDGYAAARIRELCSAMALADVPASRIIELGFFDQAAALHLPDLTRSIYSLINGPQHQCRADACVRRRLSRR</sequence>
<dbReference type="RefSeq" id="WP_197427335.1">
    <property type="nucleotide sequence ID" value="NZ_LLYA01000112.1"/>
</dbReference>
<dbReference type="Proteomes" id="UP000052023">
    <property type="component" value="Unassembled WGS sequence"/>
</dbReference>